<feature type="transmembrane region" description="Helical" evidence="7">
    <location>
        <begin position="159"/>
        <end position="177"/>
    </location>
</feature>
<keyword evidence="6 7" id="KW-0472">Membrane</keyword>
<sequence>MARSAPTSGPGSEASISTRSRICPALEFPRYADYLRQSDNPQRRELAGRIEHLASGDDSQHLLRLMERDRDFQAALHAGRIVRPDQVEYARWLEQRTRFDQVKGSGFTDRWSSNPADWRPVTALTAMFLHGSAAHLIGNMVFLFLFGYTVEVALGRRRYLAYFLLAGIGADLADLAARWNSLGISIGASGAISGLMAMYVTLYGRRRIRFFYQFLFYFDYVKAPAIILLPVWIAHELVQQQLDGQGGVAYMAHAGGFVTGALLIAWYRWRHQVTMVELPEAARDDGFNDEKARAEALMRKMQLDAARAAYGRLVVLRPADRESLTKFFNLAKLVPADEDFHRAALRILALRETDAETDELVHACFVTYWRTARPRPRLGPDVCARLGQRFARMGRIDDAARLAGLLQQAAPAHDALPGLLLALIHGELRRDKRARANEYAAMLDAGFPGSSEQRWRPVCCVR</sequence>
<keyword evidence="9" id="KW-0645">Protease</keyword>
<dbReference type="InterPro" id="IPR035952">
    <property type="entry name" value="Rhomboid-like_sf"/>
</dbReference>
<evidence type="ECO:0000313" key="9">
    <source>
        <dbReference type="EMBL" id="MBK7676353.1"/>
    </source>
</evidence>
<reference evidence="9 10" key="1">
    <citation type="submission" date="2020-10" db="EMBL/GenBank/DDBJ databases">
        <title>Connecting structure to function with the recovery of over 1000 high-quality activated sludge metagenome-assembled genomes encoding full-length rRNA genes using long-read sequencing.</title>
        <authorList>
            <person name="Singleton C.M."/>
            <person name="Petriglieri F."/>
            <person name="Kristensen J.M."/>
            <person name="Kirkegaard R.H."/>
            <person name="Michaelsen T.Y."/>
            <person name="Andersen M.H."/>
            <person name="Karst S.M."/>
            <person name="Dueholm M.S."/>
            <person name="Nielsen P.H."/>
            <person name="Albertsen M."/>
        </authorList>
    </citation>
    <scope>NUCLEOTIDE SEQUENCE [LARGE SCALE GENOMIC DNA]</scope>
    <source>
        <strain evidence="9">EsbW_18-Q3-R4-48_BATAC.285</strain>
    </source>
</reference>
<evidence type="ECO:0000256" key="1">
    <source>
        <dbReference type="ARBA" id="ARBA00004141"/>
    </source>
</evidence>
<evidence type="ECO:0000256" key="4">
    <source>
        <dbReference type="ARBA" id="ARBA00022801"/>
    </source>
</evidence>
<feature type="transmembrane region" description="Helical" evidence="7">
    <location>
        <begin position="121"/>
        <end position="147"/>
    </location>
</feature>
<dbReference type="InterPro" id="IPR022764">
    <property type="entry name" value="Peptidase_S54_rhomboid_dom"/>
</dbReference>
<gene>
    <name evidence="9" type="ORF">IPJ27_17245</name>
</gene>
<dbReference type="GO" id="GO:0016020">
    <property type="term" value="C:membrane"/>
    <property type="evidence" value="ECO:0007669"/>
    <property type="project" value="UniProtKB-SubCell"/>
</dbReference>
<evidence type="ECO:0000256" key="2">
    <source>
        <dbReference type="ARBA" id="ARBA00009045"/>
    </source>
</evidence>
<feature type="domain" description="Peptidase S54 rhomboid" evidence="8">
    <location>
        <begin position="121"/>
        <end position="266"/>
    </location>
</feature>
<keyword evidence="3 7" id="KW-0812">Transmembrane</keyword>
<feature type="transmembrane region" description="Helical" evidence="7">
    <location>
        <begin position="183"/>
        <end position="202"/>
    </location>
</feature>
<feature type="transmembrane region" description="Helical" evidence="7">
    <location>
        <begin position="247"/>
        <end position="267"/>
    </location>
</feature>
<dbReference type="Proteomes" id="UP000697998">
    <property type="component" value="Unassembled WGS sequence"/>
</dbReference>
<dbReference type="InterPro" id="IPR050925">
    <property type="entry name" value="Rhomboid_protease_S54"/>
</dbReference>
<evidence type="ECO:0000259" key="8">
    <source>
        <dbReference type="Pfam" id="PF01694"/>
    </source>
</evidence>
<accession>A0A935PZP3</accession>
<evidence type="ECO:0000313" key="10">
    <source>
        <dbReference type="Proteomes" id="UP000697998"/>
    </source>
</evidence>
<proteinExistence type="inferred from homology"/>
<organism evidence="9 10">
    <name type="scientific">Candidatus Accumulibacter proximus</name>
    <dbReference type="NCBI Taxonomy" id="2954385"/>
    <lineage>
        <taxon>Bacteria</taxon>
        <taxon>Pseudomonadati</taxon>
        <taxon>Pseudomonadota</taxon>
        <taxon>Betaproteobacteria</taxon>
        <taxon>Candidatus Accumulibacter</taxon>
    </lineage>
</organism>
<dbReference type="PANTHER" id="PTHR43731:SF14">
    <property type="entry name" value="PRESENILIN-ASSOCIATED RHOMBOID-LIKE PROTEIN, MITOCHONDRIAL"/>
    <property type="match status" value="1"/>
</dbReference>
<dbReference type="SUPFAM" id="SSF144091">
    <property type="entry name" value="Rhomboid-like"/>
    <property type="match status" value="1"/>
</dbReference>
<dbReference type="Gene3D" id="1.20.1540.10">
    <property type="entry name" value="Rhomboid-like"/>
    <property type="match status" value="1"/>
</dbReference>
<evidence type="ECO:0000256" key="7">
    <source>
        <dbReference type="SAM" id="Phobius"/>
    </source>
</evidence>
<evidence type="ECO:0000256" key="3">
    <source>
        <dbReference type="ARBA" id="ARBA00022692"/>
    </source>
</evidence>
<keyword evidence="5 7" id="KW-1133">Transmembrane helix</keyword>
<feature type="transmembrane region" description="Helical" evidence="7">
    <location>
        <begin position="214"/>
        <end position="235"/>
    </location>
</feature>
<comment type="similarity">
    <text evidence="2">Belongs to the peptidase S54 family.</text>
</comment>
<evidence type="ECO:0000256" key="6">
    <source>
        <dbReference type="ARBA" id="ARBA00023136"/>
    </source>
</evidence>
<evidence type="ECO:0000256" key="5">
    <source>
        <dbReference type="ARBA" id="ARBA00022989"/>
    </source>
</evidence>
<dbReference type="EMBL" id="JADJMH010000019">
    <property type="protein sequence ID" value="MBK7676353.1"/>
    <property type="molecule type" value="Genomic_DNA"/>
</dbReference>
<dbReference type="AlphaFoldDB" id="A0A935PZP3"/>
<dbReference type="GO" id="GO:0004252">
    <property type="term" value="F:serine-type endopeptidase activity"/>
    <property type="evidence" value="ECO:0007669"/>
    <property type="project" value="InterPro"/>
</dbReference>
<protein>
    <submittedName>
        <fullName evidence="9">Rhomboid family intramembrane serine protease</fullName>
    </submittedName>
</protein>
<dbReference type="GO" id="GO:0006508">
    <property type="term" value="P:proteolysis"/>
    <property type="evidence" value="ECO:0007669"/>
    <property type="project" value="UniProtKB-KW"/>
</dbReference>
<dbReference type="PANTHER" id="PTHR43731">
    <property type="entry name" value="RHOMBOID PROTEASE"/>
    <property type="match status" value="1"/>
</dbReference>
<name>A0A935PZP3_9PROT</name>
<keyword evidence="4" id="KW-0378">Hydrolase</keyword>
<dbReference type="Pfam" id="PF01694">
    <property type="entry name" value="Rhomboid"/>
    <property type="match status" value="1"/>
</dbReference>
<comment type="caution">
    <text evidence="9">The sequence shown here is derived from an EMBL/GenBank/DDBJ whole genome shotgun (WGS) entry which is preliminary data.</text>
</comment>
<comment type="subcellular location">
    <subcellularLocation>
        <location evidence="1">Membrane</location>
        <topology evidence="1">Multi-pass membrane protein</topology>
    </subcellularLocation>
</comment>